<dbReference type="CDD" id="cd07377">
    <property type="entry name" value="WHTH_GntR"/>
    <property type="match status" value="1"/>
</dbReference>
<evidence type="ECO:0000313" key="5">
    <source>
        <dbReference type="EMBL" id="SFV23464.1"/>
    </source>
</evidence>
<dbReference type="EMBL" id="FPCG01000007">
    <property type="protein sequence ID" value="SFV23464.1"/>
    <property type="molecule type" value="Genomic_DNA"/>
</dbReference>
<dbReference type="InterPro" id="IPR008920">
    <property type="entry name" value="TF_FadR/GntR_C"/>
</dbReference>
<dbReference type="Pfam" id="PF00392">
    <property type="entry name" value="GntR"/>
    <property type="match status" value="1"/>
</dbReference>
<dbReference type="GO" id="GO:0003700">
    <property type="term" value="F:DNA-binding transcription factor activity"/>
    <property type="evidence" value="ECO:0007669"/>
    <property type="project" value="InterPro"/>
</dbReference>
<organism evidence="5 6">
    <name type="scientific">Micrococcus terreus</name>
    <dbReference type="NCBI Taxonomy" id="574650"/>
    <lineage>
        <taxon>Bacteria</taxon>
        <taxon>Bacillati</taxon>
        <taxon>Actinomycetota</taxon>
        <taxon>Actinomycetes</taxon>
        <taxon>Micrococcales</taxon>
        <taxon>Micrococcaceae</taxon>
        <taxon>Micrococcus</taxon>
    </lineage>
</organism>
<dbReference type="Pfam" id="PF07729">
    <property type="entry name" value="FCD"/>
    <property type="match status" value="1"/>
</dbReference>
<keyword evidence="1" id="KW-0805">Transcription regulation</keyword>
<sequence length="238" mass="26527">MTMTQQDRRAEEVGPVTSKADLAYQTILSGIQQGRFAPGSRLVLAQLAEELGMSVVPVREAVRRLQQDNLVAYERNVGATVVGIDPIEYLHTMETLALVEGFSTAQCAPLVTAEDLERARQINERMRELLEDFDPVEFTALNKQFHSVLFEHHQNPHVLDLVHRGWNRLAALRSSTFAYVPGRAAASVDEHDHLLELIRDRAPFEVIESAARQHRANTLTAYIDSVESGPEHASGTGH</sequence>
<dbReference type="Gene3D" id="1.10.10.10">
    <property type="entry name" value="Winged helix-like DNA-binding domain superfamily/Winged helix DNA-binding domain"/>
    <property type="match status" value="1"/>
</dbReference>
<dbReference type="GO" id="GO:0003677">
    <property type="term" value="F:DNA binding"/>
    <property type="evidence" value="ECO:0007669"/>
    <property type="project" value="UniProtKB-KW"/>
</dbReference>
<dbReference type="InterPro" id="IPR036390">
    <property type="entry name" value="WH_DNA-bd_sf"/>
</dbReference>
<dbReference type="InterPro" id="IPR000524">
    <property type="entry name" value="Tscrpt_reg_HTH_GntR"/>
</dbReference>
<dbReference type="STRING" id="574650.SAMN04487966_107103"/>
<gene>
    <name evidence="5" type="ORF">SAMN04487966_107103</name>
</gene>
<keyword evidence="3" id="KW-0804">Transcription</keyword>
<dbReference type="PANTHER" id="PTHR43537">
    <property type="entry name" value="TRANSCRIPTIONAL REGULATOR, GNTR FAMILY"/>
    <property type="match status" value="1"/>
</dbReference>
<dbReference type="PANTHER" id="PTHR43537:SF5">
    <property type="entry name" value="UXU OPERON TRANSCRIPTIONAL REGULATOR"/>
    <property type="match status" value="1"/>
</dbReference>
<proteinExistence type="predicted"/>
<dbReference type="SMART" id="SM00345">
    <property type="entry name" value="HTH_GNTR"/>
    <property type="match status" value="1"/>
</dbReference>
<dbReference type="SMART" id="SM00895">
    <property type="entry name" value="FCD"/>
    <property type="match status" value="1"/>
</dbReference>
<dbReference type="AlphaFoldDB" id="A0A1I7MNH6"/>
<dbReference type="InterPro" id="IPR036388">
    <property type="entry name" value="WH-like_DNA-bd_sf"/>
</dbReference>
<dbReference type="PROSITE" id="PS50949">
    <property type="entry name" value="HTH_GNTR"/>
    <property type="match status" value="1"/>
</dbReference>
<name>A0A1I7MNH6_9MICC</name>
<reference evidence="5 6" key="1">
    <citation type="submission" date="2016-10" db="EMBL/GenBank/DDBJ databases">
        <authorList>
            <person name="de Groot N.N."/>
        </authorList>
    </citation>
    <scope>NUCLEOTIDE SEQUENCE [LARGE SCALE GENOMIC DNA]</scope>
    <source>
        <strain evidence="5 6">CGMCC 1.7054</strain>
    </source>
</reference>
<evidence type="ECO:0000256" key="2">
    <source>
        <dbReference type="ARBA" id="ARBA00023125"/>
    </source>
</evidence>
<dbReference type="InterPro" id="IPR011711">
    <property type="entry name" value="GntR_C"/>
</dbReference>
<protein>
    <submittedName>
        <fullName evidence="5">DNA-binding transcriptional regulator, GntR family</fullName>
    </submittedName>
</protein>
<dbReference type="SUPFAM" id="SSF46785">
    <property type="entry name" value="Winged helix' DNA-binding domain"/>
    <property type="match status" value="1"/>
</dbReference>
<dbReference type="Proteomes" id="UP000198881">
    <property type="component" value="Unassembled WGS sequence"/>
</dbReference>
<evidence type="ECO:0000256" key="1">
    <source>
        <dbReference type="ARBA" id="ARBA00023015"/>
    </source>
</evidence>
<evidence type="ECO:0000313" key="6">
    <source>
        <dbReference type="Proteomes" id="UP000198881"/>
    </source>
</evidence>
<keyword evidence="2 5" id="KW-0238">DNA-binding</keyword>
<dbReference type="Gene3D" id="1.20.120.530">
    <property type="entry name" value="GntR ligand-binding domain-like"/>
    <property type="match status" value="1"/>
</dbReference>
<dbReference type="SUPFAM" id="SSF48008">
    <property type="entry name" value="GntR ligand-binding domain-like"/>
    <property type="match status" value="1"/>
</dbReference>
<feature type="domain" description="HTH gntR-type" evidence="4">
    <location>
        <begin position="17"/>
        <end position="84"/>
    </location>
</feature>
<evidence type="ECO:0000259" key="4">
    <source>
        <dbReference type="PROSITE" id="PS50949"/>
    </source>
</evidence>
<accession>A0A1I7MNH6</accession>
<evidence type="ECO:0000256" key="3">
    <source>
        <dbReference type="ARBA" id="ARBA00023163"/>
    </source>
</evidence>
<keyword evidence="6" id="KW-1185">Reference proteome</keyword>